<accession>A0A814G114</accession>
<dbReference type="AlphaFoldDB" id="A0A814G114"/>
<dbReference type="InterPro" id="IPR013154">
    <property type="entry name" value="ADH-like_N"/>
</dbReference>
<dbReference type="GO" id="GO:0004022">
    <property type="term" value="F:alcohol dehydrogenase (NAD+) activity"/>
    <property type="evidence" value="ECO:0007669"/>
    <property type="project" value="UniProtKB-EC"/>
</dbReference>
<evidence type="ECO:0000313" key="10">
    <source>
        <dbReference type="EMBL" id="CAF0990336.1"/>
    </source>
</evidence>
<evidence type="ECO:0000256" key="8">
    <source>
        <dbReference type="RuleBase" id="RU361277"/>
    </source>
</evidence>
<dbReference type="InterPro" id="IPR002328">
    <property type="entry name" value="ADH_Zn_CS"/>
</dbReference>
<evidence type="ECO:0000256" key="2">
    <source>
        <dbReference type="ARBA" id="ARBA00008072"/>
    </source>
</evidence>
<dbReference type="Pfam" id="PF08240">
    <property type="entry name" value="ADH_N"/>
    <property type="match status" value="1"/>
</dbReference>
<dbReference type="SUPFAM" id="SSF51735">
    <property type="entry name" value="NAD(P)-binding Rossmann-fold domains"/>
    <property type="match status" value="1"/>
</dbReference>
<dbReference type="PANTHER" id="PTHR42940">
    <property type="entry name" value="ALCOHOL DEHYDROGENASE 1-RELATED"/>
    <property type="match status" value="1"/>
</dbReference>
<comment type="similarity">
    <text evidence="2 8">Belongs to the zinc-containing alcohol dehydrogenase family.</text>
</comment>
<evidence type="ECO:0000256" key="1">
    <source>
        <dbReference type="ARBA" id="ARBA00001947"/>
    </source>
</evidence>
<name>A0A814G114_9BILA</name>
<keyword evidence="5 8" id="KW-0862">Zinc</keyword>
<protein>
    <recommendedName>
        <fullName evidence="3">alcohol dehydrogenase</fullName>
        <ecNumber evidence="3">1.1.1.1</ecNumber>
    </recommendedName>
</protein>
<sequence>MKAAVVTAFKKPLEIKQVEIPKPGPNDVLIKNIACGVCHTDLHADHGDWDVKPNLPRIPGHEGIGEIVELGSMVSNHLKKGDIIGVPWLHSTCLHCEYCLTGRETLCKGQSNSGYSCDGCFAEYALMDANFAVKLPEGMDPYTSAPLYCAGVTVYKALKVSQVRPGEWVSIVGVGGLGSVAVRYAVAMGMRVVTVVAPNDKTAVQLSKDCGAEEVFDGPSDQHGKWIQDKVGGVHGSIITVPIVSAFEQAFQSVRRGGRVVAVALPNGKMSVPIVDCVLGGIELVGSIVGTRKDLQEALEIAKLHKIEYEKWIVRNIPADAKLTVKVYDKDEDTVSDDHVGDFEIDNLIDYNPPPNGHEILGPSNHKNGYFHLSIKSMKSSDETKHLPPYTFDGPCRYFRHDSFSVGRLTMLNTDYVYSTWKIQIRRISQFFKPCDRQYWNKHYLAAQTIFGFCPVSTASQSTIKLAHKILYGRTIKNTESGQLTNADQLWKSIFSNPISKKIKPSIYSYVIDDNTWRFSETDAQFFADYASKHALLANCSKYVRYAGEFHPRPKYGWDRSDDEWELVFDNASGTYAPDASLLNNLKELLIFNFPGLDIVTYDHDDPQLKESLEELKNSAEKYLNSTTTIQKLVMNCPTSAK</sequence>
<dbReference type="Gene3D" id="3.40.50.720">
    <property type="entry name" value="NAD(P)-binding Rossmann-like Domain"/>
    <property type="match status" value="1"/>
</dbReference>
<evidence type="ECO:0000313" key="11">
    <source>
        <dbReference type="Proteomes" id="UP000663845"/>
    </source>
</evidence>
<dbReference type="Proteomes" id="UP000663845">
    <property type="component" value="Unassembled WGS sequence"/>
</dbReference>
<dbReference type="InterPro" id="IPR013149">
    <property type="entry name" value="ADH-like_C"/>
</dbReference>
<dbReference type="PANTHER" id="PTHR42940:SF8">
    <property type="entry name" value="VACUOLAR PROTEIN SORTING-ASSOCIATED PROTEIN 11"/>
    <property type="match status" value="1"/>
</dbReference>
<dbReference type="EC" id="1.1.1.1" evidence="3"/>
<dbReference type="InterPro" id="IPR011032">
    <property type="entry name" value="GroES-like_sf"/>
</dbReference>
<gene>
    <name evidence="10" type="ORF">JYZ213_LOCUS15425</name>
</gene>
<comment type="cofactor">
    <cofactor evidence="1 8">
        <name>Zn(2+)</name>
        <dbReference type="ChEBI" id="CHEBI:29105"/>
    </cofactor>
</comment>
<dbReference type="SMART" id="SM00829">
    <property type="entry name" value="PKS_ER"/>
    <property type="match status" value="1"/>
</dbReference>
<dbReference type="SUPFAM" id="SSF50129">
    <property type="entry name" value="GroES-like"/>
    <property type="match status" value="1"/>
</dbReference>
<dbReference type="Gene3D" id="3.90.180.10">
    <property type="entry name" value="Medium-chain alcohol dehydrogenases, catalytic domain"/>
    <property type="match status" value="1"/>
</dbReference>
<evidence type="ECO:0000256" key="4">
    <source>
        <dbReference type="ARBA" id="ARBA00022723"/>
    </source>
</evidence>
<dbReference type="FunFam" id="3.90.180.10:FF:000002">
    <property type="entry name" value="Alcohol dehydrogenase AdhP"/>
    <property type="match status" value="1"/>
</dbReference>
<evidence type="ECO:0000256" key="5">
    <source>
        <dbReference type="ARBA" id="ARBA00022833"/>
    </source>
</evidence>
<evidence type="ECO:0000256" key="3">
    <source>
        <dbReference type="ARBA" id="ARBA00013190"/>
    </source>
</evidence>
<evidence type="ECO:0000256" key="7">
    <source>
        <dbReference type="ARBA" id="ARBA00023027"/>
    </source>
</evidence>
<keyword evidence="6" id="KW-0560">Oxidoreductase</keyword>
<dbReference type="InterPro" id="IPR020843">
    <property type="entry name" value="ER"/>
</dbReference>
<evidence type="ECO:0000259" key="9">
    <source>
        <dbReference type="SMART" id="SM00829"/>
    </source>
</evidence>
<dbReference type="Pfam" id="PF00107">
    <property type="entry name" value="ADH_zinc_N"/>
    <property type="match status" value="1"/>
</dbReference>
<dbReference type="CDD" id="cd08297">
    <property type="entry name" value="CAD3"/>
    <property type="match status" value="1"/>
</dbReference>
<dbReference type="PROSITE" id="PS00059">
    <property type="entry name" value="ADH_ZINC"/>
    <property type="match status" value="1"/>
</dbReference>
<dbReference type="GO" id="GO:0008270">
    <property type="term" value="F:zinc ion binding"/>
    <property type="evidence" value="ECO:0007669"/>
    <property type="project" value="InterPro"/>
</dbReference>
<reference evidence="10" key="1">
    <citation type="submission" date="2021-02" db="EMBL/GenBank/DDBJ databases">
        <authorList>
            <person name="Nowell W R."/>
        </authorList>
    </citation>
    <scope>NUCLEOTIDE SEQUENCE</scope>
</reference>
<comment type="caution">
    <text evidence="10">The sequence shown here is derived from an EMBL/GenBank/DDBJ whole genome shotgun (WGS) entry which is preliminary data.</text>
</comment>
<dbReference type="InterPro" id="IPR036291">
    <property type="entry name" value="NAD(P)-bd_dom_sf"/>
</dbReference>
<keyword evidence="7" id="KW-0520">NAD</keyword>
<organism evidence="10 11">
    <name type="scientific">Adineta steineri</name>
    <dbReference type="NCBI Taxonomy" id="433720"/>
    <lineage>
        <taxon>Eukaryota</taxon>
        <taxon>Metazoa</taxon>
        <taxon>Spiralia</taxon>
        <taxon>Gnathifera</taxon>
        <taxon>Rotifera</taxon>
        <taxon>Eurotatoria</taxon>
        <taxon>Bdelloidea</taxon>
        <taxon>Adinetida</taxon>
        <taxon>Adinetidae</taxon>
        <taxon>Adineta</taxon>
    </lineage>
</organism>
<dbReference type="FunFam" id="3.40.50.720:FF:000039">
    <property type="entry name" value="Alcohol dehydrogenase AdhP"/>
    <property type="match status" value="1"/>
</dbReference>
<proteinExistence type="inferred from homology"/>
<feature type="domain" description="Enoyl reductase (ER)" evidence="9">
    <location>
        <begin position="11"/>
        <end position="325"/>
    </location>
</feature>
<keyword evidence="4 8" id="KW-0479">Metal-binding</keyword>
<evidence type="ECO:0000256" key="6">
    <source>
        <dbReference type="ARBA" id="ARBA00023002"/>
    </source>
</evidence>
<dbReference type="EMBL" id="CAJNOG010000133">
    <property type="protein sequence ID" value="CAF0990336.1"/>
    <property type="molecule type" value="Genomic_DNA"/>
</dbReference>